<reference evidence="1 4" key="3">
    <citation type="journal article" date="2015" name="PLoS Genet.">
        <title>Common Cell Shape Evolution of Two Nasopharyngeal Pathogens.</title>
        <authorList>
            <person name="Veyrier F.J."/>
            <person name="Biais N."/>
            <person name="Morales P."/>
            <person name="Belkacem N."/>
            <person name="Guilhen C."/>
            <person name="Ranjeva S."/>
            <person name="Sismeiro O."/>
            <person name="Pehau-Arnaudet G."/>
            <person name="Rocha E.P."/>
            <person name="Werts C."/>
            <person name="Taha M.K."/>
            <person name="Boneca I.G."/>
        </authorList>
    </citation>
    <scope>NUCLEOTIDE SEQUENCE [LARGE SCALE GENOMIC DNA]</scope>
    <source>
        <strain evidence="1 4">ATCC 29315</strain>
    </source>
</reference>
<evidence type="ECO:0000313" key="1">
    <source>
        <dbReference type="EMBL" id="AJE18654.1"/>
    </source>
</evidence>
<dbReference type="EMBL" id="CP007726">
    <property type="protein sequence ID" value="AJE18654.1"/>
    <property type="molecule type" value="Genomic_DNA"/>
</dbReference>
<gene>
    <name evidence="2" type="ORF">NEIELOOT_00525</name>
    <name evidence="1" type="ORF">NELON_06965</name>
</gene>
<dbReference type="PATRIC" id="fig|546263.7.peg.1494"/>
<evidence type="ECO:0000313" key="2">
    <source>
        <dbReference type="EMBL" id="EFE50815.1"/>
    </source>
</evidence>
<dbReference type="Proteomes" id="UP000005536">
    <property type="component" value="Unassembled WGS sequence"/>
</dbReference>
<accession>D4DN97</accession>
<organism evidence="2 3">
    <name type="scientific">Neisseria elongata subsp. glycolytica ATCC 29315</name>
    <dbReference type="NCBI Taxonomy" id="546263"/>
    <lineage>
        <taxon>Bacteria</taxon>
        <taxon>Pseudomonadati</taxon>
        <taxon>Pseudomonadota</taxon>
        <taxon>Betaproteobacteria</taxon>
        <taxon>Neisseriales</taxon>
        <taxon>Neisseriaceae</taxon>
        <taxon>Neisseria</taxon>
    </lineage>
</organism>
<dbReference type="RefSeq" id="WP_004565771.1">
    <property type="nucleotide sequence ID" value="NZ_CP007726.1"/>
</dbReference>
<protein>
    <submittedName>
        <fullName evidence="2">Uncharacterized protein</fullName>
    </submittedName>
</protein>
<keyword evidence="4" id="KW-1185">Reference proteome</keyword>
<name>D4DN97_NEIEG</name>
<dbReference type="EMBL" id="ADBF01000012">
    <property type="protein sequence ID" value="EFE50815.1"/>
    <property type="molecule type" value="Genomic_DNA"/>
</dbReference>
<proteinExistence type="predicted"/>
<reference evidence="4" key="2">
    <citation type="submission" date="2014-05" db="EMBL/GenBank/DDBJ databases">
        <title>Complete Genome sequence of Neisseria elongata subsp. glycolytica.</title>
        <authorList>
            <person name="Veyrier F.J."/>
            <person name="Taha M.-K."/>
        </authorList>
    </citation>
    <scope>NUCLEOTIDE SEQUENCE [LARGE SCALE GENOMIC DNA]</scope>
    <source>
        <strain evidence="4">ATCC 29315</strain>
    </source>
</reference>
<sequence>MRDEFGAEVCEAVMLSENWYRTHTAPFKAALEDGTLTDLPRDEDILTDLRAFELVKGVPRIPDTRTKGADGKKRHGDAAIAFVLAHYASRELNTGPVRVASRKIRRRSPLTRGY</sequence>
<reference evidence="2 3" key="1">
    <citation type="submission" date="2010-02" db="EMBL/GenBank/DDBJ databases">
        <authorList>
            <person name="Weinstock G."/>
            <person name="Sodergren E."/>
            <person name="Clifton S."/>
            <person name="Fulton L."/>
            <person name="Fulton B."/>
            <person name="Courtney L."/>
            <person name="Fronick C."/>
            <person name="Harrison M."/>
            <person name="Strong C."/>
            <person name="Farmer C."/>
            <person name="Delahaunty K."/>
            <person name="Markovic C."/>
            <person name="Hall O."/>
            <person name="Minx P."/>
            <person name="Tomlinson C."/>
            <person name="Mitreva M."/>
            <person name="Nelson J."/>
            <person name="Hou S."/>
            <person name="Wollam A."/>
            <person name="Pepin K.H."/>
            <person name="Johnson M."/>
            <person name="Bhonagiri V."/>
            <person name="Zhang X."/>
            <person name="Suruliraj S."/>
            <person name="Warren W."/>
            <person name="Chinwalla A."/>
            <person name="Mardis E.R."/>
            <person name="Wilson R.K."/>
        </authorList>
    </citation>
    <scope>NUCLEOTIDE SEQUENCE [LARGE SCALE GENOMIC DNA]</scope>
    <source>
        <strain evidence="2 3">ATCC 29315</strain>
    </source>
</reference>
<dbReference type="KEGG" id="nel:NELON_06965"/>
<dbReference type="AlphaFoldDB" id="D4DN97"/>
<dbReference type="STRING" id="546263.NELON_06965"/>
<evidence type="ECO:0000313" key="3">
    <source>
        <dbReference type="Proteomes" id="UP000005536"/>
    </source>
</evidence>
<evidence type="ECO:0000313" key="4">
    <source>
        <dbReference type="Proteomes" id="UP000031392"/>
    </source>
</evidence>
<dbReference type="HOGENOM" id="CLU_2118434_0_0_4"/>
<dbReference type="Proteomes" id="UP000031392">
    <property type="component" value="Chromosome"/>
</dbReference>